<protein>
    <recommendedName>
        <fullName evidence="1">Aminotransferase-like plant mobile domain-containing protein</fullName>
    </recommendedName>
</protein>
<accession>A0A444Y4E3</accession>
<dbReference type="PANTHER" id="PTHR46033">
    <property type="entry name" value="PROTEIN MAIN-LIKE 2"/>
    <property type="match status" value="1"/>
</dbReference>
<evidence type="ECO:0000313" key="3">
    <source>
        <dbReference type="Proteomes" id="UP000289738"/>
    </source>
</evidence>
<reference evidence="2 3" key="1">
    <citation type="submission" date="2019-01" db="EMBL/GenBank/DDBJ databases">
        <title>Sequencing of cultivated peanut Arachis hypogaea provides insights into genome evolution and oil improvement.</title>
        <authorList>
            <person name="Chen X."/>
        </authorList>
    </citation>
    <scope>NUCLEOTIDE SEQUENCE [LARGE SCALE GENOMIC DNA]</scope>
    <source>
        <strain evidence="3">cv. Fuhuasheng</strain>
        <tissue evidence="2">Leaves</tissue>
    </source>
</reference>
<evidence type="ECO:0000259" key="1">
    <source>
        <dbReference type="Pfam" id="PF10536"/>
    </source>
</evidence>
<keyword evidence="3" id="KW-1185">Reference proteome</keyword>
<sequence length="352" mass="39750">MAFQLGLSVDGKAVSGCLAEFEKFMENGRPAWEWFQELFGELPPPNKVKQMTVHFTWFHQRFRVLPTDAAEDIVANRNVTNLAGPLHLLQSWIFWRFPSLRPSGFEDFSFPLASRWTAYLPPNDGKEQRVINYRLALDRLTTRDIVWEPYSTLNVLAVVHPEILAEEHCPFVEFLDWWHRKVHRVLSPGATFADPRHVEIPTEAFQRGSSQAPRRSQLSDNKLVERRRRIGGDDGGISEHCVRRASVRCRGAGGGTQIGGGISGYTATGAGGGTFTTECSSHAFHDIAQMYADLGTTTMTMDIDDQMGSSQFYAEFTTIMREDDDQSQIQVDALDYHLQMPDIQLDAPAYHP</sequence>
<dbReference type="Pfam" id="PF10536">
    <property type="entry name" value="PMD"/>
    <property type="match status" value="1"/>
</dbReference>
<name>A0A444Y4E3_ARAHY</name>
<proteinExistence type="predicted"/>
<dbReference type="InterPro" id="IPR044824">
    <property type="entry name" value="MAIN-like"/>
</dbReference>
<evidence type="ECO:0000313" key="2">
    <source>
        <dbReference type="EMBL" id="RYQ96831.1"/>
    </source>
</evidence>
<organism evidence="2 3">
    <name type="scientific">Arachis hypogaea</name>
    <name type="common">Peanut</name>
    <dbReference type="NCBI Taxonomy" id="3818"/>
    <lineage>
        <taxon>Eukaryota</taxon>
        <taxon>Viridiplantae</taxon>
        <taxon>Streptophyta</taxon>
        <taxon>Embryophyta</taxon>
        <taxon>Tracheophyta</taxon>
        <taxon>Spermatophyta</taxon>
        <taxon>Magnoliopsida</taxon>
        <taxon>eudicotyledons</taxon>
        <taxon>Gunneridae</taxon>
        <taxon>Pentapetalae</taxon>
        <taxon>rosids</taxon>
        <taxon>fabids</taxon>
        <taxon>Fabales</taxon>
        <taxon>Fabaceae</taxon>
        <taxon>Papilionoideae</taxon>
        <taxon>50 kb inversion clade</taxon>
        <taxon>dalbergioids sensu lato</taxon>
        <taxon>Dalbergieae</taxon>
        <taxon>Pterocarpus clade</taxon>
        <taxon>Arachis</taxon>
    </lineage>
</organism>
<dbReference type="EMBL" id="SDMP01000018">
    <property type="protein sequence ID" value="RYQ96831.1"/>
    <property type="molecule type" value="Genomic_DNA"/>
</dbReference>
<dbReference type="GO" id="GO:0010073">
    <property type="term" value="P:meristem maintenance"/>
    <property type="evidence" value="ECO:0007669"/>
    <property type="project" value="InterPro"/>
</dbReference>
<dbReference type="AlphaFoldDB" id="A0A444Y4E3"/>
<dbReference type="InterPro" id="IPR019557">
    <property type="entry name" value="AminoTfrase-like_pln_mobile"/>
</dbReference>
<comment type="caution">
    <text evidence="2">The sequence shown here is derived from an EMBL/GenBank/DDBJ whole genome shotgun (WGS) entry which is preliminary data.</text>
</comment>
<dbReference type="Proteomes" id="UP000289738">
    <property type="component" value="Chromosome B08"/>
</dbReference>
<gene>
    <name evidence="2" type="ORF">Ahy_B08g092717</name>
</gene>
<feature type="domain" description="Aminotransferase-like plant mobile" evidence="1">
    <location>
        <begin position="76"/>
        <end position="154"/>
    </location>
</feature>
<dbReference type="PANTHER" id="PTHR46033:SF8">
    <property type="entry name" value="PROTEIN MAINTENANCE OF MERISTEMS-LIKE"/>
    <property type="match status" value="1"/>
</dbReference>